<organism evidence="2 3">
    <name type="scientific">Nonomuraea thailandensis</name>
    <dbReference type="NCBI Taxonomy" id="1188745"/>
    <lineage>
        <taxon>Bacteria</taxon>
        <taxon>Bacillati</taxon>
        <taxon>Actinomycetota</taxon>
        <taxon>Actinomycetes</taxon>
        <taxon>Streptosporangiales</taxon>
        <taxon>Streptosporangiaceae</taxon>
        <taxon>Nonomuraea</taxon>
    </lineage>
</organism>
<reference evidence="2" key="1">
    <citation type="submission" date="2022-06" db="EMBL/GenBank/DDBJ databases">
        <title>Sequencing the genomes of 1000 actinobacteria strains.</title>
        <authorList>
            <person name="Klenk H.-P."/>
        </authorList>
    </citation>
    <scope>NUCLEOTIDE SEQUENCE</scope>
    <source>
        <strain evidence="2">DSM 46694</strain>
    </source>
</reference>
<protein>
    <submittedName>
        <fullName evidence="2">Uncharacterized protein</fullName>
    </submittedName>
</protein>
<evidence type="ECO:0000313" key="3">
    <source>
        <dbReference type="Proteomes" id="UP001139648"/>
    </source>
</evidence>
<keyword evidence="1" id="KW-0472">Membrane</keyword>
<keyword evidence="3" id="KW-1185">Reference proteome</keyword>
<accession>A0A9X2K220</accession>
<gene>
    <name evidence="2" type="ORF">HD597_004538</name>
</gene>
<proteinExistence type="predicted"/>
<dbReference type="Proteomes" id="UP001139648">
    <property type="component" value="Unassembled WGS sequence"/>
</dbReference>
<keyword evidence="1" id="KW-1133">Transmembrane helix</keyword>
<dbReference type="EMBL" id="JAMZEB010000002">
    <property type="protein sequence ID" value="MCP2357518.1"/>
    <property type="molecule type" value="Genomic_DNA"/>
</dbReference>
<feature type="transmembrane region" description="Helical" evidence="1">
    <location>
        <begin position="25"/>
        <end position="43"/>
    </location>
</feature>
<dbReference type="RefSeq" id="WP_253744640.1">
    <property type="nucleotide sequence ID" value="NZ_BAABKA010000015.1"/>
</dbReference>
<evidence type="ECO:0000313" key="2">
    <source>
        <dbReference type="EMBL" id="MCP2357518.1"/>
    </source>
</evidence>
<dbReference type="AlphaFoldDB" id="A0A9X2K220"/>
<comment type="caution">
    <text evidence="2">The sequence shown here is derived from an EMBL/GenBank/DDBJ whole genome shotgun (WGS) entry which is preliminary data.</text>
</comment>
<keyword evidence="1" id="KW-0812">Transmembrane</keyword>
<evidence type="ECO:0000256" key="1">
    <source>
        <dbReference type="SAM" id="Phobius"/>
    </source>
</evidence>
<sequence>MRESPSPAGAVVDSLLNRHQVGADAVLAVLLALPLGLVSLSLLRASDSPVPLRLLAGAGLLVLHGCVVTPGERQAPGPIEAPRSGP</sequence>
<name>A0A9X2K220_9ACTN</name>